<keyword evidence="7 8" id="KW-0472">Membrane</keyword>
<dbReference type="OrthoDB" id="9776706at2"/>
<organism evidence="9 10">
    <name type="scientific">Paucilactobacillus nenjiangensis</name>
    <dbReference type="NCBI Taxonomy" id="1296540"/>
    <lineage>
        <taxon>Bacteria</taxon>
        <taxon>Bacillati</taxon>
        <taxon>Bacillota</taxon>
        <taxon>Bacilli</taxon>
        <taxon>Lactobacillales</taxon>
        <taxon>Lactobacillaceae</taxon>
        <taxon>Paucilactobacillus</taxon>
    </lineage>
</organism>
<accession>A0A5P1X3L6</accession>
<dbReference type="KEGG" id="lnn:F0161_06440"/>
<dbReference type="InterPro" id="IPR004688">
    <property type="entry name" value="Ni/Co_transpt"/>
</dbReference>
<proteinExistence type="inferred from homology"/>
<dbReference type="InterPro" id="IPR011541">
    <property type="entry name" value="Ni/Co_transpt_high_affinity"/>
</dbReference>
<evidence type="ECO:0000256" key="3">
    <source>
        <dbReference type="ARBA" id="ARBA00022448"/>
    </source>
</evidence>
<evidence type="ECO:0000256" key="5">
    <source>
        <dbReference type="ARBA" id="ARBA00022692"/>
    </source>
</evidence>
<feature type="transmembrane region" description="Helical" evidence="8">
    <location>
        <begin position="222"/>
        <end position="246"/>
    </location>
</feature>
<dbReference type="GO" id="GO:0012505">
    <property type="term" value="C:endomembrane system"/>
    <property type="evidence" value="ECO:0007669"/>
    <property type="project" value="UniProtKB-SubCell"/>
</dbReference>
<keyword evidence="6 8" id="KW-1133">Transmembrane helix</keyword>
<comment type="similarity">
    <text evidence="2 8">Belongs to the NiCoT transporter (TC 2.A.52) family.</text>
</comment>
<sequence>MSKYPSLLTMAFLSFTLGLQHAFDIDHVTVIDNITRKMVNDNQNTHGIGFSFSFGHSLVVILMSILTILFVEWSKEIMPSLENVGSIIGSSFAGLTLILLALINLHILIGIWRNFKSVNKNLKEVQFDKSWVYKRFDKLLHLINHNWQVVLIGFVFGLGLDTATQISVLATSAVSTSQGVPWYAVLSFPLLFTSGMCLMDTSDGIFMSTAYSWVFSSPIRKVYYNLILTGLSVLAAIFSGIVNLSIATKLIFHSTNNWFIWIENLNFFYLGITLVAVFIVIWILAIAGWYYFGLDKKEEIVNLK</sequence>
<evidence type="ECO:0000256" key="7">
    <source>
        <dbReference type="ARBA" id="ARBA00023136"/>
    </source>
</evidence>
<keyword evidence="4" id="KW-0533">Nickel</keyword>
<name>A0A5P1X3L6_9LACO</name>
<evidence type="ECO:0000256" key="4">
    <source>
        <dbReference type="ARBA" id="ARBA00022596"/>
    </source>
</evidence>
<keyword evidence="5 8" id="KW-0812">Transmembrane</keyword>
<keyword evidence="3 8" id="KW-0813">Transport</keyword>
<dbReference type="PANTHER" id="PTHR31611">
    <property type="entry name" value="HIGH-AFFINITY NICKEL TRANSPORT PROTEIN NIC1"/>
    <property type="match status" value="1"/>
</dbReference>
<gene>
    <name evidence="9" type="ORF">F0161_06440</name>
</gene>
<feature type="transmembrane region" description="Helical" evidence="8">
    <location>
        <begin position="46"/>
        <end position="71"/>
    </location>
</feature>
<dbReference type="Proteomes" id="UP000325295">
    <property type="component" value="Chromosome"/>
</dbReference>
<evidence type="ECO:0000256" key="1">
    <source>
        <dbReference type="ARBA" id="ARBA00004127"/>
    </source>
</evidence>
<evidence type="ECO:0000256" key="8">
    <source>
        <dbReference type="RuleBase" id="RU362101"/>
    </source>
</evidence>
<keyword evidence="10" id="KW-1185">Reference proteome</keyword>
<evidence type="ECO:0000256" key="6">
    <source>
        <dbReference type="ARBA" id="ARBA00022989"/>
    </source>
</evidence>
<dbReference type="GO" id="GO:0005886">
    <property type="term" value="C:plasma membrane"/>
    <property type="evidence" value="ECO:0007669"/>
    <property type="project" value="UniProtKB-SubCell"/>
</dbReference>
<evidence type="ECO:0000313" key="9">
    <source>
        <dbReference type="EMBL" id="QER68386.1"/>
    </source>
</evidence>
<feature type="transmembrane region" description="Helical" evidence="8">
    <location>
        <begin position="92"/>
        <end position="112"/>
    </location>
</feature>
<comment type="subcellular location">
    <subcellularLocation>
        <location evidence="8">Cell membrane</location>
        <topology evidence="8">Multi-pass membrane protein</topology>
    </subcellularLocation>
    <subcellularLocation>
        <location evidence="1">Endomembrane system</location>
        <topology evidence="1">Multi-pass membrane protein</topology>
    </subcellularLocation>
</comment>
<feature type="transmembrane region" description="Helical" evidence="8">
    <location>
        <begin position="267"/>
        <end position="292"/>
    </location>
</feature>
<reference evidence="9 10" key="1">
    <citation type="submission" date="2019-09" db="EMBL/GenBank/DDBJ databases">
        <title>Complete Genome Sequence of Lactobacillus nenjiangensis SH-Y15, isolated from sauerkraut.</title>
        <authorList>
            <person name="Yang H."/>
        </authorList>
    </citation>
    <scope>NUCLEOTIDE SEQUENCE [LARGE SCALE GENOMIC DNA]</scope>
    <source>
        <strain evidence="9 10">SH-Y15</strain>
    </source>
</reference>
<dbReference type="PANTHER" id="PTHR31611:SF0">
    <property type="entry name" value="HIGH-AFFINITY NICKEL TRANSPORT PROTEIN NIC1"/>
    <property type="match status" value="1"/>
</dbReference>
<feature type="transmembrane region" description="Helical" evidence="8">
    <location>
        <begin position="182"/>
        <end position="202"/>
    </location>
</feature>
<dbReference type="Pfam" id="PF03824">
    <property type="entry name" value="NicO"/>
    <property type="match status" value="1"/>
</dbReference>
<evidence type="ECO:0000256" key="2">
    <source>
        <dbReference type="ARBA" id="ARBA00010892"/>
    </source>
</evidence>
<dbReference type="EMBL" id="CP043939">
    <property type="protein sequence ID" value="QER68386.1"/>
    <property type="molecule type" value="Genomic_DNA"/>
</dbReference>
<dbReference type="GO" id="GO:0015099">
    <property type="term" value="F:nickel cation transmembrane transporter activity"/>
    <property type="evidence" value="ECO:0007669"/>
    <property type="project" value="UniProtKB-UniRule"/>
</dbReference>
<protein>
    <recommendedName>
        <fullName evidence="8">Nickel/cobalt efflux system</fullName>
    </recommendedName>
</protein>
<dbReference type="AlphaFoldDB" id="A0A5P1X3L6"/>
<evidence type="ECO:0000313" key="10">
    <source>
        <dbReference type="Proteomes" id="UP000325295"/>
    </source>
</evidence>